<evidence type="ECO:0000256" key="1">
    <source>
        <dbReference type="SAM" id="MobiDB-lite"/>
    </source>
</evidence>
<feature type="compositionally biased region" description="Basic and acidic residues" evidence="1">
    <location>
        <begin position="36"/>
        <end position="46"/>
    </location>
</feature>
<protein>
    <submittedName>
        <fullName evidence="2">Uncharacterized protein</fullName>
    </submittedName>
</protein>
<organism evidence="2 3">
    <name type="scientific">Ascobolus immersus RN42</name>
    <dbReference type="NCBI Taxonomy" id="1160509"/>
    <lineage>
        <taxon>Eukaryota</taxon>
        <taxon>Fungi</taxon>
        <taxon>Dikarya</taxon>
        <taxon>Ascomycota</taxon>
        <taxon>Pezizomycotina</taxon>
        <taxon>Pezizomycetes</taxon>
        <taxon>Pezizales</taxon>
        <taxon>Ascobolaceae</taxon>
        <taxon>Ascobolus</taxon>
    </lineage>
</organism>
<keyword evidence="3" id="KW-1185">Reference proteome</keyword>
<dbReference type="EMBL" id="ML119713">
    <property type="protein sequence ID" value="RPA78266.1"/>
    <property type="molecule type" value="Genomic_DNA"/>
</dbReference>
<sequence length="262" mass="29717">MASSAAPEETLPSYEMLYGLSLEPPTYGETQADGNTDERRAEAGERQRKDFLAPLLQVRGEFSKMFKKKDDSKWSKSEWEKWNKYGIPAMQSKVDHIEKCVDGIDNAHTELYGSGGISKDKAVLYLEMIARIIWEVDHIRAAAGIPHWEVGGRHSSLDFLGNVERTNETAQENVSSYRDDPDLPHWFTELRRSVYDLGTADDSFLSYDDIVKLCEYLHQLRLTCKRIKESADEKIKILPSGAVDYYKGKSKKALAQTGCLVN</sequence>
<name>A0A3N4HYT6_ASCIM</name>
<gene>
    <name evidence="2" type="ORF">BJ508DRAFT_329393</name>
</gene>
<reference evidence="2 3" key="1">
    <citation type="journal article" date="2018" name="Nat. Ecol. Evol.">
        <title>Pezizomycetes genomes reveal the molecular basis of ectomycorrhizal truffle lifestyle.</title>
        <authorList>
            <person name="Murat C."/>
            <person name="Payen T."/>
            <person name="Noel B."/>
            <person name="Kuo A."/>
            <person name="Morin E."/>
            <person name="Chen J."/>
            <person name="Kohler A."/>
            <person name="Krizsan K."/>
            <person name="Balestrini R."/>
            <person name="Da Silva C."/>
            <person name="Montanini B."/>
            <person name="Hainaut M."/>
            <person name="Levati E."/>
            <person name="Barry K.W."/>
            <person name="Belfiori B."/>
            <person name="Cichocki N."/>
            <person name="Clum A."/>
            <person name="Dockter R.B."/>
            <person name="Fauchery L."/>
            <person name="Guy J."/>
            <person name="Iotti M."/>
            <person name="Le Tacon F."/>
            <person name="Lindquist E.A."/>
            <person name="Lipzen A."/>
            <person name="Malagnac F."/>
            <person name="Mello A."/>
            <person name="Molinier V."/>
            <person name="Miyauchi S."/>
            <person name="Poulain J."/>
            <person name="Riccioni C."/>
            <person name="Rubini A."/>
            <person name="Sitrit Y."/>
            <person name="Splivallo R."/>
            <person name="Traeger S."/>
            <person name="Wang M."/>
            <person name="Zifcakova L."/>
            <person name="Wipf D."/>
            <person name="Zambonelli A."/>
            <person name="Paolocci F."/>
            <person name="Nowrousian M."/>
            <person name="Ottonello S."/>
            <person name="Baldrian P."/>
            <person name="Spatafora J.W."/>
            <person name="Henrissat B."/>
            <person name="Nagy L.G."/>
            <person name="Aury J.M."/>
            <person name="Wincker P."/>
            <person name="Grigoriev I.V."/>
            <person name="Bonfante P."/>
            <person name="Martin F.M."/>
        </authorList>
    </citation>
    <scope>NUCLEOTIDE SEQUENCE [LARGE SCALE GENOMIC DNA]</scope>
    <source>
        <strain evidence="2 3">RN42</strain>
    </source>
</reference>
<evidence type="ECO:0000313" key="3">
    <source>
        <dbReference type="Proteomes" id="UP000275078"/>
    </source>
</evidence>
<feature type="region of interest" description="Disordered" evidence="1">
    <location>
        <begin position="23"/>
        <end position="46"/>
    </location>
</feature>
<accession>A0A3N4HYT6</accession>
<proteinExistence type="predicted"/>
<dbReference type="Proteomes" id="UP000275078">
    <property type="component" value="Unassembled WGS sequence"/>
</dbReference>
<evidence type="ECO:0000313" key="2">
    <source>
        <dbReference type="EMBL" id="RPA78266.1"/>
    </source>
</evidence>
<dbReference type="AlphaFoldDB" id="A0A3N4HYT6"/>